<keyword evidence="2" id="KW-1064">Adaptive immunity</keyword>
<reference evidence="5" key="1">
    <citation type="submission" date="2025-08" db="UniProtKB">
        <authorList>
            <consortium name="Ensembl"/>
        </authorList>
    </citation>
    <scope>IDENTIFICATION</scope>
</reference>
<dbReference type="GO" id="GO:0002250">
    <property type="term" value="P:adaptive immune response"/>
    <property type="evidence" value="ECO:0007669"/>
    <property type="project" value="UniProtKB-KW"/>
</dbReference>
<dbReference type="InterPro" id="IPR013783">
    <property type="entry name" value="Ig-like_fold"/>
</dbReference>
<dbReference type="GO" id="GO:0019814">
    <property type="term" value="C:immunoglobulin complex"/>
    <property type="evidence" value="ECO:0007669"/>
    <property type="project" value="UniProtKB-KW"/>
</dbReference>
<dbReference type="AlphaFoldDB" id="A0A8C5SB86"/>
<feature type="domain" description="Ig-like" evidence="4">
    <location>
        <begin position="28"/>
        <end position="115"/>
    </location>
</feature>
<evidence type="ECO:0000313" key="5">
    <source>
        <dbReference type="Ensembl" id="ENSLLTP00000014044.1"/>
    </source>
</evidence>
<dbReference type="Pfam" id="PF07686">
    <property type="entry name" value="V-set"/>
    <property type="match status" value="1"/>
</dbReference>
<accession>A0A8C5SB86</accession>
<name>A0A8C5SB86_LATLA</name>
<dbReference type="InterPro" id="IPR050199">
    <property type="entry name" value="IgHV"/>
</dbReference>
<dbReference type="InterPro" id="IPR036179">
    <property type="entry name" value="Ig-like_dom_sf"/>
</dbReference>
<dbReference type="Ensembl" id="ENSLLTT00000014597.1">
    <property type="protein sequence ID" value="ENSLLTP00000014044.1"/>
    <property type="gene ID" value="ENSLLTG00000010762.1"/>
</dbReference>
<protein>
    <recommendedName>
        <fullName evidence="4">Ig-like domain-containing protein</fullName>
    </recommendedName>
</protein>
<dbReference type="SMART" id="SM00406">
    <property type="entry name" value="IGv"/>
    <property type="match status" value="1"/>
</dbReference>
<dbReference type="Proteomes" id="UP000694406">
    <property type="component" value="Unplaced"/>
</dbReference>
<dbReference type="GeneTree" id="ENSGT01050000244936"/>
<keyword evidence="3" id="KW-1280">Immunoglobulin</keyword>
<evidence type="ECO:0000259" key="4">
    <source>
        <dbReference type="PROSITE" id="PS50835"/>
    </source>
</evidence>
<dbReference type="InterPro" id="IPR003599">
    <property type="entry name" value="Ig_sub"/>
</dbReference>
<dbReference type="GO" id="GO:0005576">
    <property type="term" value="C:extracellular region"/>
    <property type="evidence" value="ECO:0007669"/>
    <property type="project" value="UniProtKB-ARBA"/>
</dbReference>
<evidence type="ECO:0000256" key="3">
    <source>
        <dbReference type="ARBA" id="ARBA00043265"/>
    </source>
</evidence>
<dbReference type="PANTHER" id="PTHR23266">
    <property type="entry name" value="IMMUNOGLOBULIN HEAVY CHAIN"/>
    <property type="match status" value="1"/>
</dbReference>
<evidence type="ECO:0000256" key="2">
    <source>
        <dbReference type="ARBA" id="ARBA00023130"/>
    </source>
</evidence>
<keyword evidence="6" id="KW-1185">Reference proteome</keyword>
<dbReference type="SMART" id="SM00409">
    <property type="entry name" value="IG"/>
    <property type="match status" value="1"/>
</dbReference>
<reference evidence="5" key="2">
    <citation type="submission" date="2025-09" db="UniProtKB">
        <authorList>
            <consortium name="Ensembl"/>
        </authorList>
    </citation>
    <scope>IDENTIFICATION</scope>
</reference>
<dbReference type="InterPro" id="IPR007110">
    <property type="entry name" value="Ig-like_dom"/>
</dbReference>
<organism evidence="5 6">
    <name type="scientific">Laticauda laticaudata</name>
    <name type="common">Blue-ringed sea krait</name>
    <name type="synonym">Blue-lipped sea krait</name>
    <dbReference type="NCBI Taxonomy" id="8630"/>
    <lineage>
        <taxon>Eukaryota</taxon>
        <taxon>Metazoa</taxon>
        <taxon>Chordata</taxon>
        <taxon>Craniata</taxon>
        <taxon>Vertebrata</taxon>
        <taxon>Euteleostomi</taxon>
        <taxon>Lepidosauria</taxon>
        <taxon>Squamata</taxon>
        <taxon>Bifurcata</taxon>
        <taxon>Unidentata</taxon>
        <taxon>Episquamata</taxon>
        <taxon>Toxicofera</taxon>
        <taxon>Serpentes</taxon>
        <taxon>Colubroidea</taxon>
        <taxon>Elapidae</taxon>
        <taxon>Laticaudinae</taxon>
        <taxon>Laticauda</taxon>
    </lineage>
</organism>
<dbReference type="InterPro" id="IPR013106">
    <property type="entry name" value="Ig_V-set"/>
</dbReference>
<evidence type="ECO:0000313" key="6">
    <source>
        <dbReference type="Proteomes" id="UP000694406"/>
    </source>
</evidence>
<sequence>TKYIWRIFPISGGKRADLESGGDERRPGESLCLSCQASGFTFSICDMNWVRQVPGKGLEWVTYISYGPLHHLQGNAKSQLYLQMNNLKPEDSAIYYCARDTVIGNESGAKQKTFLFSEHQFILTEPQSIDFGAVNEQPQSWRYTVYF</sequence>
<keyword evidence="1" id="KW-0391">Immunity</keyword>
<evidence type="ECO:0000256" key="1">
    <source>
        <dbReference type="ARBA" id="ARBA00022859"/>
    </source>
</evidence>
<dbReference type="PROSITE" id="PS50835">
    <property type="entry name" value="IG_LIKE"/>
    <property type="match status" value="1"/>
</dbReference>
<dbReference type="SUPFAM" id="SSF48726">
    <property type="entry name" value="Immunoglobulin"/>
    <property type="match status" value="1"/>
</dbReference>
<proteinExistence type="predicted"/>
<dbReference type="Gene3D" id="2.60.40.10">
    <property type="entry name" value="Immunoglobulins"/>
    <property type="match status" value="1"/>
</dbReference>